<evidence type="ECO:0000313" key="3">
    <source>
        <dbReference type="EMBL" id="MEA5444073.1"/>
    </source>
</evidence>
<dbReference type="EMBL" id="JAYGHY010000096">
    <property type="protein sequence ID" value="MEA5444073.1"/>
    <property type="molecule type" value="Genomic_DNA"/>
</dbReference>
<feature type="domain" description="Tyr recombinase" evidence="2">
    <location>
        <begin position="1"/>
        <end position="141"/>
    </location>
</feature>
<evidence type="ECO:0000256" key="1">
    <source>
        <dbReference type="ARBA" id="ARBA00023172"/>
    </source>
</evidence>
<dbReference type="InterPro" id="IPR011010">
    <property type="entry name" value="DNA_brk_join_enz"/>
</dbReference>
<dbReference type="InterPro" id="IPR002104">
    <property type="entry name" value="Integrase_catalytic"/>
</dbReference>
<dbReference type="InterPro" id="IPR050090">
    <property type="entry name" value="Tyrosine_recombinase_XerCD"/>
</dbReference>
<keyword evidence="4" id="KW-1185">Reference proteome</keyword>
<dbReference type="Pfam" id="PF00589">
    <property type="entry name" value="Phage_integrase"/>
    <property type="match status" value="1"/>
</dbReference>
<dbReference type="PROSITE" id="PS51898">
    <property type="entry name" value="TYR_RECOMBINASE"/>
    <property type="match status" value="1"/>
</dbReference>
<dbReference type="RefSeq" id="WP_323358009.1">
    <property type="nucleotide sequence ID" value="NZ_JAYGHY010000096.1"/>
</dbReference>
<name>A0ABU5SZY4_9CYAN</name>
<dbReference type="Proteomes" id="UP001302329">
    <property type="component" value="Unassembled WGS sequence"/>
</dbReference>
<evidence type="ECO:0000259" key="2">
    <source>
        <dbReference type="PROSITE" id="PS51898"/>
    </source>
</evidence>
<dbReference type="PANTHER" id="PTHR30349">
    <property type="entry name" value="PHAGE INTEGRASE-RELATED"/>
    <property type="match status" value="1"/>
</dbReference>
<dbReference type="SUPFAM" id="SSF56349">
    <property type="entry name" value="DNA breaking-rejoining enzymes"/>
    <property type="match status" value="1"/>
</dbReference>
<gene>
    <name evidence="3" type="ORF">VB739_16070</name>
</gene>
<evidence type="ECO:0000313" key="4">
    <source>
        <dbReference type="Proteomes" id="UP001302329"/>
    </source>
</evidence>
<keyword evidence="1" id="KW-0233">DNA recombination</keyword>
<sequence>MDLEARELTVRSGKGEEDRVTVLPASLLEPLREHLQAVRQIHRADLAGGWCCRWHLEGSTRTQGRHHNDPSMIQKAVKRAILLACISKPASGHTFRHSLATHRLERGQDIRTIQELLGNSDVKTTMSYTHVLNRGPCGVMSPVDLL</sequence>
<comment type="caution">
    <text evidence="3">The sequence shown here is derived from an EMBL/GenBank/DDBJ whole genome shotgun (WGS) entry which is preliminary data.</text>
</comment>
<dbReference type="Gene3D" id="1.10.443.10">
    <property type="entry name" value="Intergrase catalytic core"/>
    <property type="match status" value="1"/>
</dbReference>
<proteinExistence type="predicted"/>
<reference evidence="3 4" key="1">
    <citation type="submission" date="2023-12" db="EMBL/GenBank/DDBJ databases">
        <title>Baltic Sea Cyanobacteria.</title>
        <authorList>
            <person name="Delbaje E."/>
            <person name="Fewer D.P."/>
            <person name="Shishido T.K."/>
        </authorList>
    </citation>
    <scope>NUCLEOTIDE SEQUENCE [LARGE SCALE GENOMIC DNA]</scope>
    <source>
        <strain evidence="3 4">UHCC 0281</strain>
    </source>
</reference>
<protein>
    <submittedName>
        <fullName evidence="3">Tyrosine-type recombinase/integrase</fullName>
    </submittedName>
</protein>
<accession>A0ABU5SZY4</accession>
<organism evidence="3 4">
    <name type="scientific">Cyanobium gracile UHCC 0281</name>
    <dbReference type="NCBI Taxonomy" id="3110309"/>
    <lineage>
        <taxon>Bacteria</taxon>
        <taxon>Bacillati</taxon>
        <taxon>Cyanobacteriota</taxon>
        <taxon>Cyanophyceae</taxon>
        <taxon>Synechococcales</taxon>
        <taxon>Prochlorococcaceae</taxon>
        <taxon>Cyanobium</taxon>
    </lineage>
</organism>
<dbReference type="PANTHER" id="PTHR30349:SF64">
    <property type="entry name" value="PROPHAGE INTEGRASE INTD-RELATED"/>
    <property type="match status" value="1"/>
</dbReference>
<dbReference type="InterPro" id="IPR013762">
    <property type="entry name" value="Integrase-like_cat_sf"/>
</dbReference>